<dbReference type="OrthoDB" id="1524766at2"/>
<dbReference type="Proteomes" id="UP000185812">
    <property type="component" value="Unassembled WGS sequence"/>
</dbReference>
<evidence type="ECO:0008006" key="3">
    <source>
        <dbReference type="Google" id="ProtNLM"/>
    </source>
</evidence>
<sequence length="152" mass="17560">MRVKLGVTNSSQPVRWGWIRVGVLALWLLGGTWGQAQPADSLRQVLVEALAQGDAARLLEQAPTQVELALLGRGQLYSRMQARYVLMDFFQAYPPLRVELEEDRLLEPHRFLVGRYWYAQAAAPFRVYMRLHRESGSWKLQELRVTAGRPRW</sequence>
<reference evidence="2" key="1">
    <citation type="submission" date="2016-11" db="EMBL/GenBank/DDBJ databases">
        <authorList>
            <person name="Varghese N."/>
            <person name="Submissions S."/>
        </authorList>
    </citation>
    <scope>NUCLEOTIDE SEQUENCE [LARGE SCALE GENOMIC DNA]</scope>
    <source>
        <strain evidence="2">DSM 22212</strain>
    </source>
</reference>
<dbReference type="AlphaFoldDB" id="A0A1M6RZ15"/>
<dbReference type="Pfam" id="PF16022">
    <property type="entry name" value="DUF4783"/>
    <property type="match status" value="1"/>
</dbReference>
<dbReference type="Gene3D" id="3.10.450.50">
    <property type="match status" value="1"/>
</dbReference>
<evidence type="ECO:0000313" key="2">
    <source>
        <dbReference type="Proteomes" id="UP000185812"/>
    </source>
</evidence>
<dbReference type="InterPro" id="IPR031977">
    <property type="entry name" value="DUF4783"/>
</dbReference>
<dbReference type="STRING" id="633813.SAMN04488087_1014"/>
<accession>A0A1M6RZ15</accession>
<proteinExistence type="predicted"/>
<dbReference type="EMBL" id="FRAU01000002">
    <property type="protein sequence ID" value="SHK37715.1"/>
    <property type="molecule type" value="Genomic_DNA"/>
</dbReference>
<evidence type="ECO:0000313" key="1">
    <source>
        <dbReference type="EMBL" id="SHK37715.1"/>
    </source>
</evidence>
<protein>
    <recommendedName>
        <fullName evidence="3">DUF4783 domain-containing protein</fullName>
    </recommendedName>
</protein>
<gene>
    <name evidence="1" type="ORF">SAMN04488087_1014</name>
</gene>
<dbReference type="RefSeq" id="WP_072714864.1">
    <property type="nucleotide sequence ID" value="NZ_FRAU01000002.1"/>
</dbReference>
<organism evidence="1 2">
    <name type="scientific">Rhodothermus profundi</name>
    <dbReference type="NCBI Taxonomy" id="633813"/>
    <lineage>
        <taxon>Bacteria</taxon>
        <taxon>Pseudomonadati</taxon>
        <taxon>Rhodothermota</taxon>
        <taxon>Rhodothermia</taxon>
        <taxon>Rhodothermales</taxon>
        <taxon>Rhodothermaceae</taxon>
        <taxon>Rhodothermus</taxon>
    </lineage>
</organism>
<name>A0A1M6RZ15_9BACT</name>
<keyword evidence="2" id="KW-1185">Reference proteome</keyword>